<keyword evidence="5" id="KW-1185">Reference proteome</keyword>
<dbReference type="RefSeq" id="WP_145362827.1">
    <property type="nucleotide sequence ID" value="NZ_CP036268.1"/>
</dbReference>
<dbReference type="GO" id="GO:0050112">
    <property type="term" value="F:inositol 2-dehydrogenase (NAD+) activity"/>
    <property type="evidence" value="ECO:0007669"/>
    <property type="project" value="UniProtKB-EC"/>
</dbReference>
<keyword evidence="1" id="KW-0732">Signal</keyword>
<dbReference type="GO" id="GO:0000166">
    <property type="term" value="F:nucleotide binding"/>
    <property type="evidence" value="ECO:0007669"/>
    <property type="project" value="InterPro"/>
</dbReference>
<keyword evidence="4" id="KW-0560">Oxidoreductase</keyword>
<dbReference type="AlphaFoldDB" id="A0A517QY88"/>
<protein>
    <submittedName>
        <fullName evidence="4">Inositol 2-dehydrogenase</fullName>
        <ecNumber evidence="4">1.1.1.18</ecNumber>
    </submittedName>
</protein>
<evidence type="ECO:0000313" key="5">
    <source>
        <dbReference type="Proteomes" id="UP000317318"/>
    </source>
</evidence>
<feature type="domain" description="Gfo/Idh/MocA-like oxidoreductase bacterial type C-terminal" evidence="3">
    <location>
        <begin position="377"/>
        <end position="451"/>
    </location>
</feature>
<dbReference type="SUPFAM" id="SSF55347">
    <property type="entry name" value="Glyceraldehyde-3-phosphate dehydrogenase-like, C-terminal domain"/>
    <property type="match status" value="1"/>
</dbReference>
<dbReference type="KEGG" id="svp:Pan189_10000"/>
<evidence type="ECO:0000259" key="3">
    <source>
        <dbReference type="Pfam" id="PF19051"/>
    </source>
</evidence>
<accession>A0A517QY88</accession>
<evidence type="ECO:0000259" key="2">
    <source>
        <dbReference type="Pfam" id="PF01408"/>
    </source>
</evidence>
<dbReference type="Gene3D" id="3.30.360.10">
    <property type="entry name" value="Dihydrodipicolinate Reductase, domain 2"/>
    <property type="match status" value="1"/>
</dbReference>
<proteinExistence type="predicted"/>
<dbReference type="SUPFAM" id="SSF51735">
    <property type="entry name" value="NAD(P)-binding Rossmann-fold domains"/>
    <property type="match status" value="1"/>
</dbReference>
<reference evidence="4 5" key="1">
    <citation type="submission" date="2019-02" db="EMBL/GenBank/DDBJ databases">
        <title>Deep-cultivation of Planctomycetes and their phenomic and genomic characterization uncovers novel biology.</title>
        <authorList>
            <person name="Wiegand S."/>
            <person name="Jogler M."/>
            <person name="Boedeker C."/>
            <person name="Pinto D."/>
            <person name="Vollmers J."/>
            <person name="Rivas-Marin E."/>
            <person name="Kohn T."/>
            <person name="Peeters S.H."/>
            <person name="Heuer A."/>
            <person name="Rast P."/>
            <person name="Oberbeckmann S."/>
            <person name="Bunk B."/>
            <person name="Jeske O."/>
            <person name="Meyerdierks A."/>
            <person name="Storesund J.E."/>
            <person name="Kallscheuer N."/>
            <person name="Luecker S."/>
            <person name="Lage O.M."/>
            <person name="Pohl T."/>
            <person name="Merkel B.J."/>
            <person name="Hornburger P."/>
            <person name="Mueller R.-W."/>
            <person name="Bruemmer F."/>
            <person name="Labrenz M."/>
            <person name="Spormann A.M."/>
            <person name="Op den Camp H."/>
            <person name="Overmann J."/>
            <person name="Amann R."/>
            <person name="Jetten M.S.M."/>
            <person name="Mascher T."/>
            <person name="Medema M.H."/>
            <person name="Devos D.P."/>
            <person name="Kaster A.-K."/>
            <person name="Ovreas L."/>
            <person name="Rohde M."/>
            <person name="Galperin M.Y."/>
            <person name="Jogler C."/>
        </authorList>
    </citation>
    <scope>NUCLEOTIDE SEQUENCE [LARGE SCALE GENOMIC DNA]</scope>
    <source>
        <strain evidence="4 5">Pan189</strain>
    </source>
</reference>
<name>A0A517QY88_9PLAN</name>
<sequence precursor="true">MHRRNFLTSVMAGGLSLGAFGSVKAQPIGANDRVRVGWIGCGGRGRFVAERFRSTPGVEIAAVCDVYEPNAGKARDWLDGRPDAVNDFRRILDRSDIDAVLVATPDHWHAIPTVLACQAGKDVYVEKPLGHNVQEGRAMVDAARQYERVVQTGTQQRSAAHFERCREIVQSGSLGDVRFVRIWNYRNSTPDGIGKPPNGSAPKGLDWDFYLGPAPETAFNRARFLGNYRYFWDYAGGIPTDWGTHRFDVMHLIMGASAPRSVVASGGRYPDIVDDSAEVPDLLQATFEYPNFILNYESTRLNAFGTGGRTAGMKYYRANGPDDRPNGLAFYGTKGTLLVDRLGFELMPELKAGMKATAEERGSLEKFRMKPEDAFTPDSTGLHVENFVDCVRSRNRPIADVEFGHHASNTAHLANIAYRTGQKLNWDADRETFGNAEADRFLSREARKPWDLI</sequence>
<dbReference type="Proteomes" id="UP000317318">
    <property type="component" value="Chromosome"/>
</dbReference>
<dbReference type="Gene3D" id="3.40.50.720">
    <property type="entry name" value="NAD(P)-binding Rossmann-like Domain"/>
    <property type="match status" value="1"/>
</dbReference>
<dbReference type="OrthoDB" id="9788246at2"/>
<evidence type="ECO:0000313" key="4">
    <source>
        <dbReference type="EMBL" id="QDT36639.1"/>
    </source>
</evidence>
<evidence type="ECO:0000256" key="1">
    <source>
        <dbReference type="SAM" id="SignalP"/>
    </source>
</evidence>
<dbReference type="InterPro" id="IPR050463">
    <property type="entry name" value="Gfo/Idh/MocA_oxidrdct_glycsds"/>
</dbReference>
<dbReference type="EC" id="1.1.1.18" evidence="4"/>
<organism evidence="4 5">
    <name type="scientific">Stratiformator vulcanicus</name>
    <dbReference type="NCBI Taxonomy" id="2527980"/>
    <lineage>
        <taxon>Bacteria</taxon>
        <taxon>Pseudomonadati</taxon>
        <taxon>Planctomycetota</taxon>
        <taxon>Planctomycetia</taxon>
        <taxon>Planctomycetales</taxon>
        <taxon>Planctomycetaceae</taxon>
        <taxon>Stratiformator</taxon>
    </lineage>
</organism>
<dbReference type="Pfam" id="PF01408">
    <property type="entry name" value="GFO_IDH_MocA"/>
    <property type="match status" value="1"/>
</dbReference>
<feature type="chain" id="PRO_5022160961" evidence="1">
    <location>
        <begin position="26"/>
        <end position="453"/>
    </location>
</feature>
<dbReference type="PANTHER" id="PTHR43818">
    <property type="entry name" value="BCDNA.GH03377"/>
    <property type="match status" value="1"/>
</dbReference>
<gene>
    <name evidence="4" type="primary">iolG_2</name>
    <name evidence="4" type="ORF">Pan189_10000</name>
</gene>
<dbReference type="InterPro" id="IPR036291">
    <property type="entry name" value="NAD(P)-bd_dom_sf"/>
</dbReference>
<dbReference type="InterPro" id="IPR043906">
    <property type="entry name" value="Gfo/Idh/MocA_OxRdtase_bact_C"/>
</dbReference>
<dbReference type="Pfam" id="PF19051">
    <property type="entry name" value="GFO_IDH_MocA_C2"/>
    <property type="match status" value="2"/>
</dbReference>
<dbReference type="InterPro" id="IPR000683">
    <property type="entry name" value="Gfo/Idh/MocA-like_OxRdtase_N"/>
</dbReference>
<feature type="domain" description="Gfo/Idh/MocA-like oxidoreductase N-terminal" evidence="2">
    <location>
        <begin position="34"/>
        <end position="153"/>
    </location>
</feature>
<feature type="domain" description="Gfo/Idh/MocA-like oxidoreductase bacterial type C-terminal" evidence="3">
    <location>
        <begin position="199"/>
        <end position="256"/>
    </location>
</feature>
<feature type="signal peptide" evidence="1">
    <location>
        <begin position="1"/>
        <end position="25"/>
    </location>
</feature>
<dbReference type="EMBL" id="CP036268">
    <property type="protein sequence ID" value="QDT36639.1"/>
    <property type="molecule type" value="Genomic_DNA"/>
</dbReference>
<dbReference type="PANTHER" id="PTHR43818:SF5">
    <property type="entry name" value="OXIDOREDUCTASE FAMILY PROTEIN"/>
    <property type="match status" value="1"/>
</dbReference>